<accession>A0A379E3E2</accession>
<reference evidence="1 2" key="1">
    <citation type="submission" date="2018-06" db="EMBL/GenBank/DDBJ databases">
        <authorList>
            <consortium name="Pathogen Informatics"/>
            <person name="Doyle S."/>
        </authorList>
    </citation>
    <scope>NUCLEOTIDE SEQUENCE [LARGE SCALE GENOMIC DNA]</scope>
    <source>
        <strain evidence="1 2">NCTC13067</strain>
    </source>
</reference>
<proteinExistence type="predicted"/>
<evidence type="ECO:0000313" key="1">
    <source>
        <dbReference type="EMBL" id="SUB87233.1"/>
    </source>
</evidence>
<organism evidence="1 2">
    <name type="scientific">Prevotella denticola</name>
    <dbReference type="NCBI Taxonomy" id="28129"/>
    <lineage>
        <taxon>Bacteria</taxon>
        <taxon>Pseudomonadati</taxon>
        <taxon>Bacteroidota</taxon>
        <taxon>Bacteroidia</taxon>
        <taxon>Bacteroidales</taxon>
        <taxon>Prevotellaceae</taxon>
        <taxon>Prevotella</taxon>
    </lineage>
</organism>
<sequence>MFYRTALPMERIVTSVASICHISVLFSHIGIRQKLRADLSLRFTIHDTAVCLVSRKDKHLGNLYMCRG</sequence>
<gene>
    <name evidence="1" type="ORF">NCTC13067_00898</name>
</gene>
<name>A0A379E3E2_9BACT</name>
<dbReference type="Proteomes" id="UP000255469">
    <property type="component" value="Unassembled WGS sequence"/>
</dbReference>
<evidence type="ECO:0000313" key="2">
    <source>
        <dbReference type="Proteomes" id="UP000255469"/>
    </source>
</evidence>
<dbReference type="EMBL" id="UGTM01000001">
    <property type="protein sequence ID" value="SUB87233.1"/>
    <property type="molecule type" value="Genomic_DNA"/>
</dbReference>
<protein>
    <submittedName>
        <fullName evidence="1">Uncharacterized protein</fullName>
    </submittedName>
</protein>
<dbReference type="AlphaFoldDB" id="A0A379E3E2"/>